<feature type="compositionally biased region" description="Polar residues" evidence="1">
    <location>
        <begin position="14"/>
        <end position="25"/>
    </location>
</feature>
<comment type="caution">
    <text evidence="2">The sequence shown here is derived from an EMBL/GenBank/DDBJ whole genome shotgun (WGS) entry which is preliminary data.</text>
</comment>
<sequence>MNHEYSEERKTVFRGTSDQLSASVRTCPGTSSPRFCKRLWKLLGRNEVSAPGCSASPRPQPAAELQQSSSRAPGKVFSAYLWRNAVCGPAGDLPAFGGVLRVLRVAVKRREQPIPRGAEQSRALTPRVEPARQSRRRPAEGRRAAGNSPEKTWRCSTSAQSLPLGENFIQDSIPP</sequence>
<evidence type="ECO:0000313" key="3">
    <source>
        <dbReference type="Proteomes" id="UP000646548"/>
    </source>
</evidence>
<dbReference type="AlphaFoldDB" id="A0A834FNE5"/>
<organism evidence="2 3">
    <name type="scientific">Oryzias melastigma</name>
    <name type="common">Marine medaka</name>
    <dbReference type="NCBI Taxonomy" id="30732"/>
    <lineage>
        <taxon>Eukaryota</taxon>
        <taxon>Metazoa</taxon>
        <taxon>Chordata</taxon>
        <taxon>Craniata</taxon>
        <taxon>Vertebrata</taxon>
        <taxon>Euteleostomi</taxon>
        <taxon>Actinopterygii</taxon>
        <taxon>Neopterygii</taxon>
        <taxon>Teleostei</taxon>
        <taxon>Neoteleostei</taxon>
        <taxon>Acanthomorphata</taxon>
        <taxon>Ovalentaria</taxon>
        <taxon>Atherinomorphae</taxon>
        <taxon>Beloniformes</taxon>
        <taxon>Adrianichthyidae</taxon>
        <taxon>Oryziinae</taxon>
        <taxon>Oryzias</taxon>
    </lineage>
</organism>
<protein>
    <submittedName>
        <fullName evidence="2">Uncharacterized protein</fullName>
    </submittedName>
</protein>
<dbReference type="EMBL" id="WKFB01000059">
    <property type="protein sequence ID" value="KAF6737449.1"/>
    <property type="molecule type" value="Genomic_DNA"/>
</dbReference>
<proteinExistence type="predicted"/>
<dbReference type="Proteomes" id="UP000646548">
    <property type="component" value="Unassembled WGS sequence"/>
</dbReference>
<evidence type="ECO:0000313" key="2">
    <source>
        <dbReference type="EMBL" id="KAF6737449.1"/>
    </source>
</evidence>
<feature type="region of interest" description="Disordered" evidence="1">
    <location>
        <begin position="50"/>
        <end position="70"/>
    </location>
</feature>
<feature type="compositionally biased region" description="Basic and acidic residues" evidence="1">
    <location>
        <begin position="1"/>
        <end position="11"/>
    </location>
</feature>
<feature type="compositionally biased region" description="Basic and acidic residues" evidence="1">
    <location>
        <begin position="129"/>
        <end position="143"/>
    </location>
</feature>
<name>A0A834FNE5_ORYME</name>
<evidence type="ECO:0000256" key="1">
    <source>
        <dbReference type="SAM" id="MobiDB-lite"/>
    </source>
</evidence>
<accession>A0A834FNE5</accession>
<feature type="region of interest" description="Disordered" evidence="1">
    <location>
        <begin position="114"/>
        <end position="175"/>
    </location>
</feature>
<gene>
    <name evidence="2" type="ORF">FQA47_001038</name>
</gene>
<feature type="region of interest" description="Disordered" evidence="1">
    <location>
        <begin position="1"/>
        <end position="25"/>
    </location>
</feature>
<reference evidence="2" key="1">
    <citation type="journal article" name="BMC Genomics">
        <title>Long-read sequencing and de novo genome assembly of marine medaka (Oryzias melastigma).</title>
        <authorList>
            <person name="Liang P."/>
            <person name="Saqib H.S.A."/>
            <person name="Ni X."/>
            <person name="Shen Y."/>
        </authorList>
    </citation>
    <scope>NUCLEOTIDE SEQUENCE</scope>
    <source>
        <strain evidence="2">Bigg-433</strain>
    </source>
</reference>